<dbReference type="PANTHER" id="PTHR16301:SF25">
    <property type="entry name" value="PROTEIN IMPACT"/>
    <property type="match status" value="1"/>
</dbReference>
<dbReference type="SUPFAM" id="SSF54211">
    <property type="entry name" value="Ribosomal protein S5 domain 2-like"/>
    <property type="match status" value="1"/>
</dbReference>
<dbReference type="Gene3D" id="3.30.230.30">
    <property type="entry name" value="Impact, N-terminal domain"/>
    <property type="match status" value="1"/>
</dbReference>
<dbReference type="Gramene" id="CMK140CT">
    <property type="protein sequence ID" value="CMK140CT"/>
    <property type="gene ID" value="CMK140C"/>
</dbReference>
<dbReference type="OrthoDB" id="69641at2759"/>
<accession>M1VHT5</accession>
<dbReference type="GO" id="GO:0005737">
    <property type="term" value="C:cytoplasm"/>
    <property type="evidence" value="ECO:0007669"/>
    <property type="project" value="TreeGrafter"/>
</dbReference>
<evidence type="ECO:0000256" key="2">
    <source>
        <dbReference type="SAM" id="MobiDB-lite"/>
    </source>
</evidence>
<feature type="region of interest" description="Disordered" evidence="2">
    <location>
        <begin position="134"/>
        <end position="180"/>
    </location>
</feature>
<dbReference type="AlphaFoldDB" id="M1VHT5"/>
<dbReference type="InterPro" id="IPR036956">
    <property type="entry name" value="Impact_N_sf"/>
</dbReference>
<gene>
    <name evidence="4" type="ORF">CYME_CMK140C</name>
</gene>
<dbReference type="STRING" id="280699.M1VHT5"/>
<proteinExistence type="inferred from homology"/>
<name>M1VHT5_CYAM1</name>
<reference evidence="4 5" key="2">
    <citation type="journal article" date="2007" name="BMC Biol.">
        <title>A 100%-complete sequence reveals unusually simple genomic features in the hot-spring red alga Cyanidioschyzon merolae.</title>
        <authorList>
            <person name="Nozaki H."/>
            <person name="Takano H."/>
            <person name="Misumi O."/>
            <person name="Terasawa K."/>
            <person name="Matsuzaki M."/>
            <person name="Maruyama S."/>
            <person name="Nishida K."/>
            <person name="Yagisawa F."/>
            <person name="Yoshida Y."/>
            <person name="Fujiwara T."/>
            <person name="Takio S."/>
            <person name="Tamura K."/>
            <person name="Chung S.J."/>
            <person name="Nakamura S."/>
            <person name="Kuroiwa H."/>
            <person name="Tanaka K."/>
            <person name="Sato N."/>
            <person name="Kuroiwa T."/>
        </authorList>
    </citation>
    <scope>NUCLEOTIDE SEQUENCE [LARGE SCALE GENOMIC DNA]</scope>
    <source>
        <strain evidence="4 5">10D</strain>
    </source>
</reference>
<keyword evidence="5" id="KW-1185">Reference proteome</keyword>
<dbReference type="Proteomes" id="UP000007014">
    <property type="component" value="Chromosome 11"/>
</dbReference>
<evidence type="ECO:0000259" key="3">
    <source>
        <dbReference type="Pfam" id="PF01205"/>
    </source>
</evidence>
<dbReference type="InterPro" id="IPR023582">
    <property type="entry name" value="Impact"/>
</dbReference>
<feature type="domain" description="Impact N-terminal" evidence="3">
    <location>
        <begin position="221"/>
        <end position="326"/>
    </location>
</feature>
<dbReference type="RefSeq" id="XP_005536554.1">
    <property type="nucleotide sequence ID" value="XM_005536497.1"/>
</dbReference>
<dbReference type="EMBL" id="AP006493">
    <property type="protein sequence ID" value="BAM80518.1"/>
    <property type="molecule type" value="Genomic_DNA"/>
</dbReference>
<reference evidence="4 5" key="1">
    <citation type="journal article" date="2004" name="Nature">
        <title>Genome sequence of the ultrasmall unicellular red alga Cyanidioschyzon merolae 10D.</title>
        <authorList>
            <person name="Matsuzaki M."/>
            <person name="Misumi O."/>
            <person name="Shin-i T."/>
            <person name="Maruyama S."/>
            <person name="Takahara M."/>
            <person name="Miyagishima S."/>
            <person name="Mori T."/>
            <person name="Nishida K."/>
            <person name="Yagisawa F."/>
            <person name="Nishida K."/>
            <person name="Yoshida Y."/>
            <person name="Nishimura Y."/>
            <person name="Nakao S."/>
            <person name="Kobayashi T."/>
            <person name="Momoyama Y."/>
            <person name="Higashiyama T."/>
            <person name="Minoda A."/>
            <person name="Sano M."/>
            <person name="Nomoto H."/>
            <person name="Oishi K."/>
            <person name="Hayashi H."/>
            <person name="Ohta F."/>
            <person name="Nishizaka S."/>
            <person name="Haga S."/>
            <person name="Miura S."/>
            <person name="Morishita T."/>
            <person name="Kabeya Y."/>
            <person name="Terasawa K."/>
            <person name="Suzuki Y."/>
            <person name="Ishii Y."/>
            <person name="Asakawa S."/>
            <person name="Takano H."/>
            <person name="Ohta N."/>
            <person name="Kuroiwa H."/>
            <person name="Tanaka K."/>
            <person name="Shimizu N."/>
            <person name="Sugano S."/>
            <person name="Sato N."/>
            <person name="Nozaki H."/>
            <person name="Ogasawara N."/>
            <person name="Kohara Y."/>
            <person name="Kuroiwa T."/>
        </authorList>
    </citation>
    <scope>NUCLEOTIDE SEQUENCE [LARGE SCALE GENOMIC DNA]</scope>
    <source>
        <strain evidence="4 5">10D</strain>
    </source>
</reference>
<dbReference type="eggNOG" id="KOG3299">
    <property type="taxonomic scope" value="Eukaryota"/>
</dbReference>
<dbReference type="GO" id="GO:0140469">
    <property type="term" value="P:GCN2-mediated signaling"/>
    <property type="evidence" value="ECO:0007669"/>
    <property type="project" value="TreeGrafter"/>
</dbReference>
<dbReference type="InterPro" id="IPR001498">
    <property type="entry name" value="Impact_N"/>
</dbReference>
<evidence type="ECO:0000313" key="4">
    <source>
        <dbReference type="EMBL" id="BAM80518.1"/>
    </source>
</evidence>
<dbReference type="GeneID" id="16994507"/>
<dbReference type="OMA" id="HANDCHS"/>
<dbReference type="KEGG" id="cme:CYME_CMK140C"/>
<dbReference type="Pfam" id="PF01205">
    <property type="entry name" value="Impact_N"/>
    <property type="match status" value="1"/>
</dbReference>
<dbReference type="PANTHER" id="PTHR16301">
    <property type="entry name" value="IMPACT-RELATED"/>
    <property type="match status" value="1"/>
</dbReference>
<organism evidence="4 5">
    <name type="scientific">Cyanidioschyzon merolae (strain NIES-3377 / 10D)</name>
    <name type="common">Unicellular red alga</name>
    <dbReference type="NCBI Taxonomy" id="280699"/>
    <lineage>
        <taxon>Eukaryota</taxon>
        <taxon>Rhodophyta</taxon>
        <taxon>Bangiophyceae</taxon>
        <taxon>Cyanidiales</taxon>
        <taxon>Cyanidiaceae</taxon>
        <taxon>Cyanidioschyzon</taxon>
    </lineage>
</organism>
<dbReference type="InterPro" id="IPR020568">
    <property type="entry name" value="Ribosomal_Su5_D2-typ_SF"/>
</dbReference>
<dbReference type="HOGENOM" id="CLU_804997_0_0_1"/>
<protein>
    <recommendedName>
        <fullName evidence="3">Impact N-terminal domain-containing protein</fullName>
    </recommendedName>
</protein>
<evidence type="ECO:0000256" key="1">
    <source>
        <dbReference type="ARBA" id="ARBA00007665"/>
    </source>
</evidence>
<dbReference type="GO" id="GO:0006446">
    <property type="term" value="P:regulation of translational initiation"/>
    <property type="evidence" value="ECO:0007669"/>
    <property type="project" value="TreeGrafter"/>
</dbReference>
<evidence type="ECO:0000313" key="5">
    <source>
        <dbReference type="Proteomes" id="UP000007014"/>
    </source>
</evidence>
<dbReference type="InterPro" id="IPR016135">
    <property type="entry name" value="UBQ-conjugating_enzyme/RWD"/>
</dbReference>
<comment type="similarity">
    <text evidence="1">Belongs to the IMPACT family.</text>
</comment>
<dbReference type="Gene3D" id="3.10.110.10">
    <property type="entry name" value="Ubiquitin Conjugating Enzyme"/>
    <property type="match status" value="1"/>
</dbReference>
<sequence>MNAGTFADELSALELVYGSESVEFSAETRTLRVHLPSSSSPFGLTLTCHVPDGYPEKVSLSCSDLRLTADWLPAPKLESMLRSVCADLDLHGSRRADALEQQAGVICSIASVLYESRQSVLHDEQLQCTQHWDTSTQGVVSDPGYTESAPLDRPQSESPERNKPENRQKRTSSNVPASELVTGITASIPDSQRATACEQDVTSPGPSEVVRLVSSEPITERKSTFQGHAARIMSSSAAVLCLQSLRQHRKGRQATHLSWAFRIMGDDQHIHEDYCDDGEQRAGRVVLELLRSMNQHNIFICVCRWFGGVLLHERRFHCIQLAAKRAALALLETERAAPSLVASRQ</sequence>
<feature type="compositionally biased region" description="Basic and acidic residues" evidence="2">
    <location>
        <begin position="154"/>
        <end position="168"/>
    </location>
</feature>